<evidence type="ECO:0000256" key="7">
    <source>
        <dbReference type="ARBA" id="ARBA00022840"/>
    </source>
</evidence>
<proteinExistence type="predicted"/>
<keyword evidence="9" id="KW-1133">Transmembrane helix</keyword>
<dbReference type="Gene3D" id="1.10.287.130">
    <property type="match status" value="1"/>
</dbReference>
<evidence type="ECO:0000256" key="2">
    <source>
        <dbReference type="ARBA" id="ARBA00012438"/>
    </source>
</evidence>
<dbReference type="SUPFAM" id="SSF55874">
    <property type="entry name" value="ATPase domain of HSP90 chaperone/DNA topoisomerase II/histidine kinase"/>
    <property type="match status" value="1"/>
</dbReference>
<evidence type="ECO:0000256" key="1">
    <source>
        <dbReference type="ARBA" id="ARBA00000085"/>
    </source>
</evidence>
<evidence type="ECO:0000256" key="4">
    <source>
        <dbReference type="ARBA" id="ARBA00022679"/>
    </source>
</evidence>
<keyword evidence="3" id="KW-0597">Phosphoprotein</keyword>
<organism evidence="12 13">
    <name type="scientific">Cohnella kolymensis</name>
    <dbReference type="NCBI Taxonomy" id="1590652"/>
    <lineage>
        <taxon>Bacteria</taxon>
        <taxon>Bacillati</taxon>
        <taxon>Bacillota</taxon>
        <taxon>Bacilli</taxon>
        <taxon>Bacillales</taxon>
        <taxon>Paenibacillaceae</taxon>
        <taxon>Cohnella</taxon>
    </lineage>
</organism>
<dbReference type="InterPro" id="IPR029787">
    <property type="entry name" value="Nucleotide_cyclase"/>
</dbReference>
<comment type="caution">
    <text evidence="12">The sequence shown here is derived from an EMBL/GenBank/DDBJ whole genome shotgun (WGS) entry which is preliminary data.</text>
</comment>
<dbReference type="InterPro" id="IPR043128">
    <property type="entry name" value="Rev_trsase/Diguanyl_cyclase"/>
</dbReference>
<dbReference type="PROSITE" id="PS50109">
    <property type="entry name" value="HIS_KIN"/>
    <property type="match status" value="1"/>
</dbReference>
<dbReference type="SMART" id="SM00387">
    <property type="entry name" value="HATPase_c"/>
    <property type="match status" value="1"/>
</dbReference>
<evidence type="ECO:0000256" key="3">
    <source>
        <dbReference type="ARBA" id="ARBA00022553"/>
    </source>
</evidence>
<protein>
    <recommendedName>
        <fullName evidence="2">histidine kinase</fullName>
        <ecNumber evidence="2">2.7.13.3</ecNumber>
    </recommendedName>
</protein>
<dbReference type="Proteomes" id="UP000054526">
    <property type="component" value="Unassembled WGS sequence"/>
</dbReference>
<feature type="transmembrane region" description="Helical" evidence="9">
    <location>
        <begin position="56"/>
        <end position="78"/>
    </location>
</feature>
<accession>A0ABR5A4P6</accession>
<dbReference type="Gene3D" id="3.30.565.10">
    <property type="entry name" value="Histidine kinase-like ATPase, C-terminal domain"/>
    <property type="match status" value="1"/>
</dbReference>
<dbReference type="InterPro" id="IPR036890">
    <property type="entry name" value="HATPase_C_sf"/>
</dbReference>
<feature type="transmembrane region" description="Helical" evidence="9">
    <location>
        <begin position="6"/>
        <end position="21"/>
    </location>
</feature>
<keyword evidence="5" id="KW-0547">Nucleotide-binding</keyword>
<evidence type="ECO:0000313" key="13">
    <source>
        <dbReference type="Proteomes" id="UP000054526"/>
    </source>
</evidence>
<dbReference type="Pfam" id="PF02518">
    <property type="entry name" value="HATPase_c"/>
    <property type="match status" value="1"/>
</dbReference>
<comment type="catalytic activity">
    <reaction evidence="1">
        <text>ATP + protein L-histidine = ADP + protein N-phospho-L-histidine.</text>
        <dbReference type="EC" id="2.7.13.3"/>
    </reaction>
</comment>
<dbReference type="SMART" id="SM00267">
    <property type="entry name" value="GGDEF"/>
    <property type="match status" value="1"/>
</dbReference>
<feature type="transmembrane region" description="Helical" evidence="9">
    <location>
        <begin position="114"/>
        <end position="137"/>
    </location>
</feature>
<evidence type="ECO:0000256" key="9">
    <source>
        <dbReference type="SAM" id="Phobius"/>
    </source>
</evidence>
<name>A0ABR5A4P6_9BACL</name>
<dbReference type="InterPro" id="IPR005467">
    <property type="entry name" value="His_kinase_dom"/>
</dbReference>
<dbReference type="EMBL" id="JXAL01000021">
    <property type="protein sequence ID" value="KIL35515.1"/>
    <property type="molecule type" value="Genomic_DNA"/>
</dbReference>
<sequence>MRRVVIPFFIVFIFAASFFLEKQPSAILLLVSGFLLTFVVNLHYKIPYAVYLQPLLLALFHWSSHLNWCYILYIILLILSVQKKLRISRLILLAAGYSSLYTFIRLTYLPLTKYNLLVSVQDLMSFILLVFLMRYLLTTELEKRQLLKRNRFLITHDPLTGVLNYEGYIQAIEGLTQKKNANFVLVLLDFQDFKSVNNQSIASGNEILINISRLLQTYFPDALAISRYAGDRFALILPDHDNAIDDFLSLLDSKLLGYEVTYCLTLFPAEVRTVQEIIALAEDRLFQNKRLLWMKREEQMVQSEKMKIVGELAAGMAHEIRNPLTAMQGFMQLSKSQSYNIQPWFDLIMNEIKRMNELTAEFLQFSKPHISNMRPESMAKCIDRVVFLTESQATSRGHYLTVSNVEESVLVKMDRDKVVQVLLNLIRNAMEAMIEPGHIYVRARQVNKEVVVDIQDTGTGMPDDILQNIFNPFYTTKENGTGLGLSICYKIVQDHGGSLSVQSTVDEGSVFTVKLPVMTA</sequence>
<evidence type="ECO:0000313" key="12">
    <source>
        <dbReference type="EMBL" id="KIL35515.1"/>
    </source>
</evidence>
<keyword evidence="8" id="KW-0902">Two-component regulatory system</keyword>
<dbReference type="PANTHER" id="PTHR43065:SF10">
    <property type="entry name" value="PEROXIDE STRESS-ACTIVATED HISTIDINE KINASE MAK3"/>
    <property type="match status" value="1"/>
</dbReference>
<feature type="domain" description="GGDEF" evidence="11">
    <location>
        <begin position="181"/>
        <end position="304"/>
    </location>
</feature>
<dbReference type="CDD" id="cd00082">
    <property type="entry name" value="HisKA"/>
    <property type="match status" value="1"/>
</dbReference>
<evidence type="ECO:0000259" key="10">
    <source>
        <dbReference type="PROSITE" id="PS50109"/>
    </source>
</evidence>
<feature type="domain" description="Histidine kinase" evidence="10">
    <location>
        <begin position="315"/>
        <end position="519"/>
    </location>
</feature>
<dbReference type="EC" id="2.7.13.3" evidence="2"/>
<dbReference type="PRINTS" id="PR00344">
    <property type="entry name" value="BCTRLSENSOR"/>
</dbReference>
<dbReference type="SUPFAM" id="SSF47384">
    <property type="entry name" value="Homodimeric domain of signal transducing histidine kinase"/>
    <property type="match status" value="1"/>
</dbReference>
<dbReference type="InterPro" id="IPR000160">
    <property type="entry name" value="GGDEF_dom"/>
</dbReference>
<keyword evidence="9" id="KW-0812">Transmembrane</keyword>
<dbReference type="Pfam" id="PF00990">
    <property type="entry name" value="GGDEF"/>
    <property type="match status" value="1"/>
</dbReference>
<keyword evidence="9" id="KW-0472">Membrane</keyword>
<dbReference type="InterPro" id="IPR036097">
    <property type="entry name" value="HisK_dim/P_sf"/>
</dbReference>
<evidence type="ECO:0000259" key="11">
    <source>
        <dbReference type="PROSITE" id="PS50887"/>
    </source>
</evidence>
<evidence type="ECO:0000256" key="8">
    <source>
        <dbReference type="ARBA" id="ARBA00023012"/>
    </source>
</evidence>
<evidence type="ECO:0000256" key="5">
    <source>
        <dbReference type="ARBA" id="ARBA00022741"/>
    </source>
</evidence>
<keyword evidence="7" id="KW-0067">ATP-binding</keyword>
<dbReference type="InterPro" id="IPR003661">
    <property type="entry name" value="HisK_dim/P_dom"/>
</dbReference>
<dbReference type="PROSITE" id="PS50887">
    <property type="entry name" value="GGDEF"/>
    <property type="match status" value="1"/>
</dbReference>
<dbReference type="SUPFAM" id="SSF55073">
    <property type="entry name" value="Nucleotide cyclase"/>
    <property type="match status" value="1"/>
</dbReference>
<feature type="transmembrane region" description="Helical" evidence="9">
    <location>
        <begin position="90"/>
        <end position="108"/>
    </location>
</feature>
<dbReference type="Pfam" id="PF00512">
    <property type="entry name" value="HisKA"/>
    <property type="match status" value="1"/>
</dbReference>
<gene>
    <name evidence="12" type="ORF">SD71_13230</name>
</gene>
<keyword evidence="4" id="KW-0808">Transferase</keyword>
<dbReference type="InterPro" id="IPR004358">
    <property type="entry name" value="Sig_transdc_His_kin-like_C"/>
</dbReference>
<feature type="transmembrane region" description="Helical" evidence="9">
    <location>
        <begin position="26"/>
        <end position="44"/>
    </location>
</feature>
<keyword evidence="6 12" id="KW-0418">Kinase</keyword>
<evidence type="ECO:0000256" key="6">
    <source>
        <dbReference type="ARBA" id="ARBA00022777"/>
    </source>
</evidence>
<dbReference type="PANTHER" id="PTHR43065">
    <property type="entry name" value="SENSOR HISTIDINE KINASE"/>
    <property type="match status" value="1"/>
</dbReference>
<dbReference type="GO" id="GO:0016301">
    <property type="term" value="F:kinase activity"/>
    <property type="evidence" value="ECO:0007669"/>
    <property type="project" value="UniProtKB-KW"/>
</dbReference>
<reference evidence="12 13" key="1">
    <citation type="submission" date="2014-12" db="EMBL/GenBank/DDBJ databases">
        <title>Draft genome sequence of Cohnella kolymensis strain B-2846.</title>
        <authorList>
            <person name="Karlyshev A.V."/>
            <person name="Kudryashova E.B."/>
        </authorList>
    </citation>
    <scope>NUCLEOTIDE SEQUENCE [LARGE SCALE GENOMIC DNA]</scope>
    <source>
        <strain evidence="12 13">VKM B-2846</strain>
    </source>
</reference>
<dbReference type="SMART" id="SM00388">
    <property type="entry name" value="HisKA"/>
    <property type="match status" value="1"/>
</dbReference>
<keyword evidence="13" id="KW-1185">Reference proteome</keyword>
<dbReference type="Gene3D" id="3.30.70.270">
    <property type="match status" value="1"/>
</dbReference>
<dbReference type="InterPro" id="IPR003594">
    <property type="entry name" value="HATPase_dom"/>
</dbReference>